<name>A0A7Y9K1J9_9SPHN</name>
<dbReference type="InterPro" id="IPR004013">
    <property type="entry name" value="PHP_dom"/>
</dbReference>
<reference evidence="2 3" key="2">
    <citation type="submission" date="2020-08" db="EMBL/GenBank/DDBJ databases">
        <title>The Agave Microbiome: Exploring the role of microbial communities in plant adaptations to desert environments.</title>
        <authorList>
            <person name="Partida-Martinez L.P."/>
        </authorList>
    </citation>
    <scope>NUCLEOTIDE SEQUENCE [LARGE SCALE GENOMIC DNA]</scope>
    <source>
        <strain evidence="2 3">AS2.3</strain>
    </source>
</reference>
<sequence length="226" mass="24193">MTAFADLVAATNFSFLDGASHGEDMIAQAIALGHAGIGIADRNTVAGVVRAHKALRLARERAVEGGFPDIDFKLAVGARLVFADGTPDIVAYPRTRHGWGRLTRLLTTGNLRAQKGDCILGFGDLLRHGDDLLLIVLAASSARPVQPRDGTMLPPPRSDPGLGETLRRLVEAAPDRVWLGVTMPRLGRDRRRLHQQARSAQAAGVPLLATPTRSMPNPVTGRCTMC</sequence>
<protein>
    <submittedName>
        <fullName evidence="2">DNA polymerase III alpha subunit</fullName>
    </submittedName>
</protein>
<evidence type="ECO:0000313" key="2">
    <source>
        <dbReference type="EMBL" id="NYD88475.1"/>
    </source>
</evidence>
<accession>A0A7Y9K1J9</accession>
<dbReference type="PANTHER" id="PTHR32294:SF4">
    <property type="entry name" value="ERROR-PRONE DNA POLYMERASE"/>
    <property type="match status" value="1"/>
</dbReference>
<dbReference type="GO" id="GO:0008408">
    <property type="term" value="F:3'-5' exonuclease activity"/>
    <property type="evidence" value="ECO:0007669"/>
    <property type="project" value="InterPro"/>
</dbReference>
<dbReference type="InterPro" id="IPR016195">
    <property type="entry name" value="Pol/histidinol_Pase-like"/>
</dbReference>
<proteinExistence type="predicted"/>
<keyword evidence="3" id="KW-1185">Reference proteome</keyword>
<dbReference type="Pfam" id="PF02811">
    <property type="entry name" value="PHP"/>
    <property type="match status" value="1"/>
</dbReference>
<dbReference type="InterPro" id="IPR003141">
    <property type="entry name" value="Pol/His_phosphatase_N"/>
</dbReference>
<dbReference type="EMBL" id="JACCBY010000001">
    <property type="protein sequence ID" value="NYD88475.1"/>
    <property type="molecule type" value="Genomic_DNA"/>
</dbReference>
<dbReference type="Gene3D" id="3.20.20.140">
    <property type="entry name" value="Metal-dependent hydrolases"/>
    <property type="match status" value="1"/>
</dbReference>
<reference evidence="2 3" key="1">
    <citation type="submission" date="2020-07" db="EMBL/GenBank/DDBJ databases">
        <authorList>
            <person name="Partida-Martinez L."/>
            <person name="Huntemann M."/>
            <person name="Clum A."/>
            <person name="Wang J."/>
            <person name="Palaniappan K."/>
            <person name="Ritter S."/>
            <person name="Chen I.-M."/>
            <person name="Stamatis D."/>
            <person name="Reddy T."/>
            <person name="O'Malley R."/>
            <person name="Daum C."/>
            <person name="Shapiro N."/>
            <person name="Ivanova N."/>
            <person name="Kyrpides N."/>
            <person name="Woyke T."/>
        </authorList>
    </citation>
    <scope>NUCLEOTIDE SEQUENCE [LARGE SCALE GENOMIC DNA]</scope>
    <source>
        <strain evidence="2 3">AS2.3</strain>
    </source>
</reference>
<dbReference type="SUPFAM" id="SSF89550">
    <property type="entry name" value="PHP domain-like"/>
    <property type="match status" value="1"/>
</dbReference>
<dbReference type="SMART" id="SM00481">
    <property type="entry name" value="POLIIIAc"/>
    <property type="match status" value="1"/>
</dbReference>
<dbReference type="Proteomes" id="UP000517753">
    <property type="component" value="Unassembled WGS sequence"/>
</dbReference>
<comment type="caution">
    <text evidence="2">The sequence shown here is derived from an EMBL/GenBank/DDBJ whole genome shotgun (WGS) entry which is preliminary data.</text>
</comment>
<gene>
    <name evidence="2" type="ORF">HD841_000244</name>
</gene>
<dbReference type="AlphaFoldDB" id="A0A7Y9K1J9"/>
<evidence type="ECO:0000259" key="1">
    <source>
        <dbReference type="SMART" id="SM00481"/>
    </source>
</evidence>
<organism evidence="2 3">
    <name type="scientific">Sphingomonas melonis</name>
    <dbReference type="NCBI Taxonomy" id="152682"/>
    <lineage>
        <taxon>Bacteria</taxon>
        <taxon>Pseudomonadati</taxon>
        <taxon>Pseudomonadota</taxon>
        <taxon>Alphaproteobacteria</taxon>
        <taxon>Sphingomonadales</taxon>
        <taxon>Sphingomonadaceae</taxon>
        <taxon>Sphingomonas</taxon>
    </lineage>
</organism>
<evidence type="ECO:0000313" key="3">
    <source>
        <dbReference type="Proteomes" id="UP000517753"/>
    </source>
</evidence>
<dbReference type="PANTHER" id="PTHR32294">
    <property type="entry name" value="DNA POLYMERASE III SUBUNIT ALPHA"/>
    <property type="match status" value="1"/>
</dbReference>
<dbReference type="InterPro" id="IPR004805">
    <property type="entry name" value="DnaE2/DnaE/PolC"/>
</dbReference>
<feature type="domain" description="Polymerase/histidinol phosphatase N-terminal" evidence="1">
    <location>
        <begin position="5"/>
        <end position="84"/>
    </location>
</feature>
<dbReference type="GO" id="GO:0006260">
    <property type="term" value="P:DNA replication"/>
    <property type="evidence" value="ECO:0007669"/>
    <property type="project" value="InterPro"/>
</dbReference>